<dbReference type="GO" id="GO:0005737">
    <property type="term" value="C:cytoplasm"/>
    <property type="evidence" value="ECO:0007669"/>
    <property type="project" value="TreeGrafter"/>
</dbReference>
<evidence type="ECO:0000259" key="5">
    <source>
        <dbReference type="PROSITE" id="PS50011"/>
    </source>
</evidence>
<dbReference type="InterPro" id="IPR024757">
    <property type="entry name" value="FtsZ_C"/>
</dbReference>
<feature type="compositionally biased region" description="Basic and acidic residues" evidence="4">
    <location>
        <begin position="1"/>
        <end position="12"/>
    </location>
</feature>
<dbReference type="InterPro" id="IPR011009">
    <property type="entry name" value="Kinase-like_dom_sf"/>
</dbReference>
<evidence type="ECO:0000256" key="3">
    <source>
        <dbReference type="ARBA" id="ARBA00023134"/>
    </source>
</evidence>
<organism evidence="6 7">
    <name type="scientific">Aphanomyces invadans</name>
    <dbReference type="NCBI Taxonomy" id="157072"/>
    <lineage>
        <taxon>Eukaryota</taxon>
        <taxon>Sar</taxon>
        <taxon>Stramenopiles</taxon>
        <taxon>Oomycota</taxon>
        <taxon>Saprolegniomycetes</taxon>
        <taxon>Saprolegniales</taxon>
        <taxon>Verrucalvaceae</taxon>
        <taxon>Aphanomyces</taxon>
    </lineage>
</organism>
<dbReference type="SUPFAM" id="SSF52490">
    <property type="entry name" value="Tubulin nucleotide-binding domain-like"/>
    <property type="match status" value="1"/>
</dbReference>
<dbReference type="Gene3D" id="3.40.50.1440">
    <property type="entry name" value="Tubulin/FtsZ, GTPase domain"/>
    <property type="match status" value="1"/>
</dbReference>
<dbReference type="FunFam" id="3.40.50.1440:FF:000001">
    <property type="entry name" value="Cell division protein FtsZ"/>
    <property type="match status" value="1"/>
</dbReference>
<dbReference type="SUPFAM" id="SSF56112">
    <property type="entry name" value="Protein kinase-like (PK-like)"/>
    <property type="match status" value="1"/>
</dbReference>
<dbReference type="SMART" id="SM00864">
    <property type="entry name" value="Tubulin"/>
    <property type="match status" value="1"/>
</dbReference>
<sequence length="674" mass="72466">MNDSNHRTEHQPKSHKLKNGRPVITVIGVGGAGSNAVNSMITSQLEGVDFVVANTDCQALVRSLTPRKITLGKELTKGLGAGSKPSLGKSAAEMSRDDIVAQLEGSNMLFVTGGMGGGTCTGAAPVIANIAREMGILTVAVVSTPFRSEGPNRTRLALQGLAALSQAVDTLIIVPNQNLLALSDPSTTLVDAFRYTILRCPFHSDAVDSYADAVLLEGVKGVTDLIVKPGLINLDFADINTILSKAGRAMMGSGQACGANRAEEAAHAAMSTPLLGDLPTEHATGLLVTIRGGEDMTLIHVSVIVSGIKMDQFTPPAGKVRVPPTEIAAGSLRCTVVGAGRVCSGTDARGTDQGRPNPGFASDIVRIRVMYTVVAHIATAANGGVWLCRNAKGRQSAVKRCEVGQSFTSSAGTTGDDDIELSRTIDMERTINQTLQKHRHRHILEMEDYFEVDGFHHLVFEYCPNGDLLSCMKALPAGRFPQAQAIHYMRQIVSAVHHMHTHGIAHRDLSLENVLLDKDRACKVCDFGLAVAVPSVHDDAVGKLNYMAPEVYAEMEYDPCAADVWSLGMMLFIMITGVPLVHVPDEAADKRFGMLTQFGVLALVNRWKLEGLFSEPVLELIERMLELDPARRIQVVGVKKALGKLKRAIHPTEFRTTSNARLAAFLAPLRRWLL</sequence>
<dbReference type="InterPro" id="IPR037103">
    <property type="entry name" value="Tubulin/FtsZ-like_C"/>
</dbReference>
<accession>A0A3R6Z4J0</accession>
<dbReference type="InterPro" id="IPR018316">
    <property type="entry name" value="Tubulin/FtsZ_2-layer-sand-dom"/>
</dbReference>
<dbReference type="EMBL" id="QUSY01000365">
    <property type="protein sequence ID" value="RHY30017.1"/>
    <property type="molecule type" value="Genomic_DNA"/>
</dbReference>
<dbReference type="InterPro" id="IPR045061">
    <property type="entry name" value="FtsZ/CetZ"/>
</dbReference>
<comment type="caution">
    <text evidence="6">The sequence shown here is derived from an EMBL/GenBank/DDBJ whole genome shotgun (WGS) entry which is preliminary data.</text>
</comment>
<evidence type="ECO:0000256" key="1">
    <source>
        <dbReference type="ARBA" id="ARBA00009690"/>
    </source>
</evidence>
<dbReference type="Gene3D" id="1.10.510.10">
    <property type="entry name" value="Transferase(Phosphotransferase) domain 1"/>
    <property type="match status" value="1"/>
</dbReference>
<evidence type="ECO:0000256" key="2">
    <source>
        <dbReference type="ARBA" id="ARBA00022741"/>
    </source>
</evidence>
<dbReference type="Proteomes" id="UP000285060">
    <property type="component" value="Unassembled WGS sequence"/>
</dbReference>
<dbReference type="Pfam" id="PF00069">
    <property type="entry name" value="Pkinase"/>
    <property type="match status" value="1"/>
</dbReference>
<dbReference type="GO" id="GO:0032153">
    <property type="term" value="C:cell division site"/>
    <property type="evidence" value="ECO:0007669"/>
    <property type="project" value="TreeGrafter"/>
</dbReference>
<dbReference type="HAMAP" id="MF_00909">
    <property type="entry name" value="FtsZ"/>
    <property type="match status" value="1"/>
</dbReference>
<proteinExistence type="inferred from homology"/>
<dbReference type="GO" id="GO:0003924">
    <property type="term" value="F:GTPase activity"/>
    <property type="evidence" value="ECO:0007669"/>
    <property type="project" value="InterPro"/>
</dbReference>
<evidence type="ECO:0000256" key="4">
    <source>
        <dbReference type="SAM" id="MobiDB-lite"/>
    </source>
</evidence>
<dbReference type="InterPro" id="IPR000158">
    <property type="entry name" value="Cell_div_FtsZ"/>
</dbReference>
<dbReference type="GO" id="GO:0004672">
    <property type="term" value="F:protein kinase activity"/>
    <property type="evidence" value="ECO:0007669"/>
    <property type="project" value="InterPro"/>
</dbReference>
<evidence type="ECO:0000313" key="6">
    <source>
        <dbReference type="EMBL" id="RHY30017.1"/>
    </source>
</evidence>
<dbReference type="InterPro" id="IPR003008">
    <property type="entry name" value="Tubulin_FtsZ_GTPase"/>
</dbReference>
<name>A0A3R6Z4J0_9STRA</name>
<dbReference type="GO" id="GO:0005525">
    <property type="term" value="F:GTP binding"/>
    <property type="evidence" value="ECO:0007669"/>
    <property type="project" value="UniProtKB-KW"/>
</dbReference>
<dbReference type="VEuPathDB" id="FungiDB:H310_01862"/>
<protein>
    <recommendedName>
        <fullName evidence="5">Protein kinase domain-containing protein</fullName>
    </recommendedName>
</protein>
<dbReference type="Gene3D" id="3.30.1330.20">
    <property type="entry name" value="Tubulin/FtsZ, C-terminal domain"/>
    <property type="match status" value="1"/>
</dbReference>
<dbReference type="AlphaFoldDB" id="A0A3R6Z4J0"/>
<evidence type="ECO:0000313" key="7">
    <source>
        <dbReference type="Proteomes" id="UP000285060"/>
    </source>
</evidence>
<dbReference type="InterPro" id="IPR000719">
    <property type="entry name" value="Prot_kinase_dom"/>
</dbReference>
<dbReference type="VEuPathDB" id="FungiDB:H310_01861"/>
<reference evidence="6 7" key="1">
    <citation type="submission" date="2018-08" db="EMBL/GenBank/DDBJ databases">
        <title>Aphanomyces genome sequencing and annotation.</title>
        <authorList>
            <person name="Minardi D."/>
            <person name="Oidtmann B."/>
            <person name="Van Der Giezen M."/>
            <person name="Studholme D.J."/>
        </authorList>
    </citation>
    <scope>NUCLEOTIDE SEQUENCE [LARGE SCALE GENOMIC DNA]</scope>
    <source>
        <strain evidence="6 7">NJM0002</strain>
    </source>
</reference>
<feature type="domain" description="Protein kinase" evidence="5">
    <location>
        <begin position="371"/>
        <end position="653"/>
    </location>
</feature>
<dbReference type="InterPro" id="IPR036525">
    <property type="entry name" value="Tubulin/FtsZ_GTPase_sf"/>
</dbReference>
<keyword evidence="7" id="KW-1185">Reference proteome</keyword>
<dbReference type="GO" id="GO:0051301">
    <property type="term" value="P:cell division"/>
    <property type="evidence" value="ECO:0007669"/>
    <property type="project" value="TreeGrafter"/>
</dbReference>
<dbReference type="PANTHER" id="PTHR30314:SF3">
    <property type="entry name" value="MITOCHONDRIAL DIVISION PROTEIN FSZA"/>
    <property type="match status" value="1"/>
</dbReference>
<dbReference type="SUPFAM" id="SSF55307">
    <property type="entry name" value="Tubulin C-terminal domain-like"/>
    <property type="match status" value="1"/>
</dbReference>
<comment type="similarity">
    <text evidence="1">Belongs to the FtsZ family.</text>
</comment>
<feature type="region of interest" description="Disordered" evidence="4">
    <location>
        <begin position="1"/>
        <end position="21"/>
    </location>
</feature>
<dbReference type="Pfam" id="PF12327">
    <property type="entry name" value="FtsZ_C"/>
    <property type="match status" value="1"/>
</dbReference>
<dbReference type="PRINTS" id="PR00423">
    <property type="entry name" value="CELLDVISFTSZ"/>
</dbReference>
<dbReference type="Pfam" id="PF00091">
    <property type="entry name" value="Tubulin"/>
    <property type="match status" value="1"/>
</dbReference>
<dbReference type="CDD" id="cd02201">
    <property type="entry name" value="FtsZ_type1"/>
    <property type="match status" value="1"/>
</dbReference>
<dbReference type="NCBIfam" id="TIGR00065">
    <property type="entry name" value="ftsZ"/>
    <property type="match status" value="1"/>
</dbReference>
<gene>
    <name evidence="6" type="ORF">DYB32_004732</name>
</gene>
<dbReference type="PROSITE" id="PS50011">
    <property type="entry name" value="PROTEIN_KINASE_DOM"/>
    <property type="match status" value="1"/>
</dbReference>
<keyword evidence="3" id="KW-0342">GTP-binding</keyword>
<dbReference type="PROSITE" id="PS01134">
    <property type="entry name" value="FTSZ_1"/>
    <property type="match status" value="1"/>
</dbReference>
<dbReference type="InterPro" id="IPR008280">
    <property type="entry name" value="Tub_FtsZ_C"/>
</dbReference>
<keyword evidence="2" id="KW-0547">Nucleotide-binding</keyword>
<dbReference type="GO" id="GO:0005524">
    <property type="term" value="F:ATP binding"/>
    <property type="evidence" value="ECO:0007669"/>
    <property type="project" value="InterPro"/>
</dbReference>
<dbReference type="PANTHER" id="PTHR30314">
    <property type="entry name" value="CELL DIVISION PROTEIN FTSZ-RELATED"/>
    <property type="match status" value="1"/>
</dbReference>
<dbReference type="SMART" id="SM00865">
    <property type="entry name" value="Tubulin_C"/>
    <property type="match status" value="1"/>
</dbReference>
<dbReference type="InterPro" id="IPR020805">
    <property type="entry name" value="Cell_div_FtsZ_CS"/>
</dbReference>